<dbReference type="GeneID" id="94174714"/>
<evidence type="ECO:0000256" key="1">
    <source>
        <dbReference type="SAM" id="MobiDB-lite"/>
    </source>
</evidence>
<dbReference type="EMBL" id="JAFHKP010000006">
    <property type="protein sequence ID" value="KAG5485969.1"/>
    <property type="molecule type" value="Genomic_DNA"/>
</dbReference>
<evidence type="ECO:0000313" key="3">
    <source>
        <dbReference type="Proteomes" id="UP000674179"/>
    </source>
</evidence>
<reference evidence="2 3" key="1">
    <citation type="submission" date="2021-02" db="EMBL/GenBank/DDBJ databases">
        <title>Leishmania (Mundinia) enrietti genome sequencing and assembly.</title>
        <authorList>
            <person name="Almutairi H."/>
            <person name="Gatherer D."/>
        </authorList>
    </citation>
    <scope>NUCLEOTIDE SEQUENCE [LARGE SCALE GENOMIC DNA]</scope>
    <source>
        <strain evidence="2">CUR178</strain>
    </source>
</reference>
<accession>A0A836H4Z8</accession>
<dbReference type="KEGG" id="lenr:94174714"/>
<dbReference type="Proteomes" id="UP000674179">
    <property type="component" value="Chromosome 6"/>
</dbReference>
<dbReference type="AlphaFoldDB" id="A0A836H4Z8"/>
<evidence type="ECO:0000313" key="2">
    <source>
        <dbReference type="EMBL" id="KAG5485969.1"/>
    </source>
</evidence>
<keyword evidence="3" id="KW-1185">Reference proteome</keyword>
<protein>
    <submittedName>
        <fullName evidence="2">Uncharacterized protein</fullName>
    </submittedName>
</protein>
<dbReference type="OrthoDB" id="264318at2759"/>
<sequence>MSSHANSTSEHGVRVDDTETTVSCNFKRRRILCCAAPIATVQVTDFCPLDTESNDLWKSTVCMDYHILSRIEDDLRRAEMRQDNPESAIPSRGYEYEQVAYRMAEEYRAQQLLGSGHLVARPYSSGGKDLLPCIKLHSARSLLSSASNNRHASGDGSAVHTLTGNHFSVPSSSNAQGNRRSRMTGWGRRANLSLCASPLRRKGSNRARQSKPLYSFNALLKPIESAYKMPTWQSKEEDYREGGNGAGAAGSAHRPDKRLPWMVPDLTGPEWCTVNDTERERRLRLADELADLMESAAL</sequence>
<proteinExistence type="predicted"/>
<name>A0A836H4Z8_LEIEN</name>
<feature type="region of interest" description="Disordered" evidence="1">
    <location>
        <begin position="235"/>
        <end position="260"/>
    </location>
</feature>
<organism evidence="2 3">
    <name type="scientific">Leishmania enriettii</name>
    <dbReference type="NCBI Taxonomy" id="5663"/>
    <lineage>
        <taxon>Eukaryota</taxon>
        <taxon>Discoba</taxon>
        <taxon>Euglenozoa</taxon>
        <taxon>Kinetoplastea</taxon>
        <taxon>Metakinetoplastina</taxon>
        <taxon>Trypanosomatida</taxon>
        <taxon>Trypanosomatidae</taxon>
        <taxon>Leishmaniinae</taxon>
        <taxon>Leishmania</taxon>
    </lineage>
</organism>
<dbReference type="RefSeq" id="XP_067695694.1">
    <property type="nucleotide sequence ID" value="XM_067839204.1"/>
</dbReference>
<gene>
    <name evidence="2" type="ORF">CUR178_07563</name>
</gene>
<comment type="caution">
    <text evidence="2">The sequence shown here is derived from an EMBL/GenBank/DDBJ whole genome shotgun (WGS) entry which is preliminary data.</text>
</comment>